<gene>
    <name evidence="5" type="ORF">BSAL_52805</name>
</gene>
<keyword evidence="2" id="KW-0472">Membrane</keyword>
<feature type="chain" id="PRO_5006621326" evidence="3">
    <location>
        <begin position="22"/>
        <end position="2876"/>
    </location>
</feature>
<proteinExistence type="predicted"/>
<dbReference type="VEuPathDB" id="TriTrypDB:BSAL_52805"/>
<keyword evidence="3" id="KW-0732">Signal</keyword>
<dbReference type="OrthoDB" id="6415390at2759"/>
<keyword evidence="2" id="KW-1133">Transmembrane helix</keyword>
<evidence type="ECO:0000313" key="6">
    <source>
        <dbReference type="Proteomes" id="UP000051952"/>
    </source>
</evidence>
<dbReference type="InterPro" id="IPR002049">
    <property type="entry name" value="LE_dom"/>
</dbReference>
<dbReference type="PROSITE" id="PS01248">
    <property type="entry name" value="EGF_LAM_1"/>
    <property type="match status" value="1"/>
</dbReference>
<feature type="signal peptide" evidence="3">
    <location>
        <begin position="1"/>
        <end position="21"/>
    </location>
</feature>
<sequence>MPRLICLLFLALVCLAPVAHAQICTVANDCNSRATSVTYTGGQCVCGPCRNQWSGSQCQLCPVAFNQADDCGSCNTPEMYGGTYPNCVSLACTQTDCNNRAVAVTGNRTAGCVCYCQNQWQGNACQTCPAGLDSTSNCGACLSGYTGYPSCSLACTNGANCSSHADAVYGTTATNCTCLCLNLWSGPTCSNCPQYVSTTTTAQCGACIAGYEGYPTCVLTCTTAANCSSHASTVSGNSATGCNCSCQNRWSGSTCNVCPYGFEQTNCGACITGYSGYPNCAQTCTAATDCNNKGTASGTYATGCTCKCQNFWTAASNCSVCPLGYDASQSCSVCASGYTGLPNCTRSCSVTTDCSGNAYSVSGSTYSGCVCNCRYGWSGSNCSVCPANSGGTDCNTCVAGYTGTPPSCVKACTLAADCGTGATQVTGTSTGCVCTCRNAWSGSKCNVCPSNYSSTIGDCDTCNAAFEIINFTCTLAPPACPCELTCTNTNNCSGRASAVTGNGATGCNCTCRNQYTGPTCSTCPDKYGGSQCNVCGTGYGGTYPNCTLLCTLTDCSGRATSVSGVKGSCVCVCANQWTGANCSTCPARFSSTSSFCASCASGYDTYPFCYKSCTVANCSSHALTVVGNNNTGCNCTCRNQWYGAICLVTGCLYNSSKNCGACDNGYTGYPNCVRSCTSEVDCNDHAVNASGTIGNCTCNCRNKWSDATCSTCPALYNATQDCGACVQGRDTYPSCYLTCTVASNCSSHATNVTGNTFKGCSCSCLPQWNGSAICSVCANNWTGTNCDQCPVNYNASKNCGACESGYVGYPNCVRSCTSATDCNDHASSAGGTVGNCTCNCRNKWRDATCSTCPALYNSSQDCGTCVDGRDTYPSCYLTCTVASNCSSHATNVTGNTNTGCNCSCTTYSNCAACNAGYSGTYPDCTRTCEPSDCFNHSTAVTGRIPNCVCTCRNGWTASSLCAQCPLKYNASDDCGSCNECPLKYNASDDCGSCNATTHDGTFPNCYLRCTVAANCSDHADSVTGDTSTGCSCNCRNNWTTLDCSTCPAHVNASKDCGTCDADYEQYPLCLRTCTSVTDCNNHAANVSGTAGACTCNCRNQWSDATCSTCPALYNSTKDCGVCITGRDSYPSCYLTCTTAANCTSHATNVTGNTNTGCHCSCQNRWTSDACDVCPEFYNASMNCGACVAGYTGYPNCVRSCTPIVDCNDHATTAGGTIGNCTCNCRNKWSDATCSTCPALYNASQDCGACVQGRDTYPSCYLTCTVTSNCSSHGTNVTGNTHTGCACACLPQWNGTTSCSACANNWTGTNCDQCPTNYNASKNCGACDTGYVGYPNCVRSCTPDADCNGNAVTAGGTVGHCTCNCRNKWSDATCSTCPALYNSSKDCGVCVDGRDTYPSCYLTCTVASNCSAHATNVTGNTNTGCNCSCTTQWGSQDCSYCPSPYDANSNCAACNPNGFGGDYPNCRRVCDAVLDCNSNAVNATGVTPNCTCYCRNQWSGAACTVCPVAYNSNNDCGSCATSYVGTYPQCYLGCNLVDNCNSHANTVTGNTYNGCNCSCRNQWNGSTCGVCPPLYNASLDCGVCIRGYVNYPQCDRSCTNAIDCNGNALSVSGTAGNCVCVCKNQWSTGNCSVCPSNFALVNGSSDTCSTCAAGYDSYPACYLTCTTASNCSAHATTVSGNTNTGCNCTCRNQWHGDSCTQCPSNIDASQDCGVCAAAYDDYPSCYLTCTMSANCSGHAEAVSGNTNTGCTCFCRNEWSNKTCNTCATRFNISVDCGTCAEGYTNYPACPRVCTNDADCGGHASSVSGLYPNCQCTCRNSWSAASNCSTCPAQYDPDYDCYYCNVGYTGVYPTCYADCTIASACNGNANEVSGTVVTGCNCTCRNQWISVANATANGNTTQCNYCPSNFDSAAGCGACAATYVDYPICKQLCTPDTDCNGHADTATGYRPNCTCNCRNQWYGNSCNSCAKNFSATNDCGTCTGGYEDYPKCYFACTTAANCSNHASGVSGNDAVGCLCECRNAWSSVNCSVCPANTDESNDCASCLPNFYGYPRCRRQCTNALDCNGRADSFSGLEGDCICTCRNAYDPLTNCSTCPTGFNASTDCASCSNGYEDYPHCYRICTVGEDCSGNAASVTGNLNTTCQCHCSNQWFGDNCSLCDAKFDQATCAACAVGYEGYPNCSLSCTIAANCSGQASSVTGTTATGCVCHCLDQWSGDSCTTCPALYNASNGCESCAAGFDTYPSCYQSCTMANCTAGSTRSVSGNSHTGCVCHCLNAYSDPTCSTCAANFSAGGSCGSCAAGYDTYPYCYRTCTLTTDCDGNAVSVTGNDNTGCVCQCRNRWSGPHCATCTGNYEPGNDCSSCAYGYENYPSCYQTCTALNCSNQGTASGNSNTSCSCACLGGWLPPTCSTCPANFNVTMNCMTCAAGFENYPYCYASCTSADCNNRGVASGNRVNGCSCQCRNAWYGSYCQYCPGQYDAQADCYACAAGYYGTYPYCTNPSNSTNGGNSTSGTVQGCGSYTEHVTGTWTPGSSVTAATSLKDAETIFNTYLQQVGCGSSCSRGYLVSRVGGNSFTFDITVSSTTAATALTIANCYNGIMNNGSYWPGIPPSDSQWPNDPDYFYGCQHGLFNWSYCESWCYYLYEHGNYSCCTWWYNRCYHYNCSTSSVSCDINFSGASGGYNVTVNGTCELDPVCKKRVSKWVWGSGTPSPSLTISETLTLTSSATPTINPLLLSAPDLRGGPLSGGALWGLIGGIIAALLLCFLVLLYFWRKRTEDRTGAGRGRRYTKSARTLEDLRHRADSKFVFDELLGEDELGRVAANIEEDASGSSDELNEVPINASVVIPPPPSSSTRPTEVRLPPPPVKHQAIRFDDI</sequence>
<dbReference type="OMA" id="DPKCHAG"/>
<reference evidence="6" key="1">
    <citation type="submission" date="2015-09" db="EMBL/GenBank/DDBJ databases">
        <authorList>
            <consortium name="Pathogen Informatics"/>
        </authorList>
    </citation>
    <scope>NUCLEOTIDE SEQUENCE [LARGE SCALE GENOMIC DNA]</scope>
    <source>
        <strain evidence="6">Lake Konstanz</strain>
    </source>
</reference>
<evidence type="ECO:0000256" key="3">
    <source>
        <dbReference type="SAM" id="SignalP"/>
    </source>
</evidence>
<organism evidence="5 6">
    <name type="scientific">Bodo saltans</name>
    <name type="common">Flagellated protozoan</name>
    <dbReference type="NCBI Taxonomy" id="75058"/>
    <lineage>
        <taxon>Eukaryota</taxon>
        <taxon>Discoba</taxon>
        <taxon>Euglenozoa</taxon>
        <taxon>Kinetoplastea</taxon>
        <taxon>Metakinetoplastina</taxon>
        <taxon>Eubodonida</taxon>
        <taxon>Bodonidae</taxon>
        <taxon>Bodo</taxon>
    </lineage>
</organism>
<dbReference type="Proteomes" id="UP000051952">
    <property type="component" value="Unassembled WGS sequence"/>
</dbReference>
<evidence type="ECO:0000256" key="2">
    <source>
        <dbReference type="SAM" id="Phobius"/>
    </source>
</evidence>
<name>A0A0S4ILX3_BODSA</name>
<protein>
    <submittedName>
        <fullName evidence="5">Membrane-associated protein, putative</fullName>
    </submittedName>
</protein>
<dbReference type="EMBL" id="CYKH01000097">
    <property type="protein sequence ID" value="CUE71031.1"/>
    <property type="molecule type" value="Genomic_DNA"/>
</dbReference>
<feature type="domain" description="Laminin EGF-like" evidence="4">
    <location>
        <begin position="46"/>
        <end position="74"/>
    </location>
</feature>
<dbReference type="SMART" id="SM00181">
    <property type="entry name" value="EGF"/>
    <property type="match status" value="29"/>
</dbReference>
<feature type="region of interest" description="Disordered" evidence="1">
    <location>
        <begin position="2842"/>
        <end position="2876"/>
    </location>
</feature>
<evidence type="ECO:0000313" key="5">
    <source>
        <dbReference type="EMBL" id="CUE71031.1"/>
    </source>
</evidence>
<dbReference type="InterPro" id="IPR000742">
    <property type="entry name" value="EGF"/>
</dbReference>
<keyword evidence="6" id="KW-1185">Reference proteome</keyword>
<accession>A0A0S4ILX3</accession>
<evidence type="ECO:0000259" key="4">
    <source>
        <dbReference type="PROSITE" id="PS01248"/>
    </source>
</evidence>
<keyword evidence="2" id="KW-0812">Transmembrane</keyword>
<feature type="transmembrane region" description="Helical" evidence="2">
    <location>
        <begin position="2749"/>
        <end position="2772"/>
    </location>
</feature>
<evidence type="ECO:0000256" key="1">
    <source>
        <dbReference type="SAM" id="MobiDB-lite"/>
    </source>
</evidence>